<proteinExistence type="predicted"/>
<evidence type="ECO:0000256" key="1">
    <source>
        <dbReference type="SAM" id="MobiDB-lite"/>
    </source>
</evidence>
<organism evidence="2 3">
    <name type="scientific">Bifidobacterium pseudolongum subsp. globosum</name>
    <dbReference type="NCBI Taxonomy" id="1690"/>
    <lineage>
        <taxon>Bacteria</taxon>
        <taxon>Bacillati</taxon>
        <taxon>Actinomycetota</taxon>
        <taxon>Actinomycetes</taxon>
        <taxon>Bifidobacteriales</taxon>
        <taxon>Bifidobacteriaceae</taxon>
        <taxon>Bifidobacterium</taxon>
    </lineage>
</organism>
<name>A0A2N3QHH2_9BIFI</name>
<evidence type="ECO:0000313" key="3">
    <source>
        <dbReference type="Proteomes" id="UP000233730"/>
    </source>
</evidence>
<comment type="caution">
    <text evidence="2">The sequence shown here is derived from an EMBL/GenBank/DDBJ whole genome shotgun (WGS) entry which is preliminary data.</text>
</comment>
<sequence length="338" mass="37952">MDDMTIFAKLSAKLYLNVKVRSFAAEHPQAAFLWVLAITYSVDRRTDGYVDEFAFKTFLGATDDDLAALKAAGLIHADRDGYRIHDFADAQVCSDRQAELRAKRAEAGRMGGKISKRVSKPQASDKQTVSKDKQSVSKIEASKSHDSNDNETSDDDSRISKNKQTEASGKQTVSKNKQNIEIEREYIPPYSPPTGDRDDGFAEAWSTYPKHAGSKQAAHDAYTAALALIGRDRLHHAITAYAAKTRRDKDEPRWIPTFANWLTREQWREWEHTTDGPARYTPPEHRHTATCSHVLEHMNPLRDQYPARADGIGPSDEFAAACQKYANQLNQQPTGRNT</sequence>
<dbReference type="RefSeq" id="WP_101429833.1">
    <property type="nucleotide sequence ID" value="NZ_PCGZ01000005.1"/>
</dbReference>
<feature type="compositionally biased region" description="Basic and acidic residues" evidence="1">
    <location>
        <begin position="128"/>
        <end position="148"/>
    </location>
</feature>
<evidence type="ECO:0000313" key="2">
    <source>
        <dbReference type="EMBL" id="PKU90741.1"/>
    </source>
</evidence>
<feature type="compositionally biased region" description="Polar residues" evidence="1">
    <location>
        <begin position="165"/>
        <end position="177"/>
    </location>
</feature>
<accession>A0A2N3QHH2</accession>
<dbReference type="AlphaFoldDB" id="A0A2N3QHH2"/>
<reference evidence="2 3" key="1">
    <citation type="submission" date="2017-10" db="EMBL/GenBank/DDBJ databases">
        <title>Bifidobacterium genomics.</title>
        <authorList>
            <person name="Lugli G.A."/>
            <person name="Milani C."/>
            <person name="Mancabelli L."/>
        </authorList>
    </citation>
    <scope>NUCLEOTIDE SEQUENCE [LARGE SCALE GENOMIC DNA]</scope>
    <source>
        <strain evidence="2 3">1524B</strain>
    </source>
</reference>
<feature type="region of interest" description="Disordered" evidence="1">
    <location>
        <begin position="103"/>
        <end position="203"/>
    </location>
</feature>
<protein>
    <submittedName>
        <fullName evidence="2">Uncharacterized protein</fullName>
    </submittedName>
</protein>
<gene>
    <name evidence="2" type="ORF">CQR46_0937</name>
</gene>
<dbReference type="EMBL" id="PCGZ01000005">
    <property type="protein sequence ID" value="PKU90741.1"/>
    <property type="molecule type" value="Genomic_DNA"/>
</dbReference>
<dbReference type="Proteomes" id="UP000233730">
    <property type="component" value="Unassembled WGS sequence"/>
</dbReference>